<sequence>MKAEHLANIMVLQKLKKYEVKIQLNFVYLRG</sequence>
<protein>
    <submittedName>
        <fullName evidence="1">Uncharacterized protein</fullName>
    </submittedName>
</protein>
<evidence type="ECO:0000313" key="1">
    <source>
        <dbReference type="EMBL" id="KAA6321118.1"/>
    </source>
</evidence>
<dbReference type="EMBL" id="SNRY01003400">
    <property type="protein sequence ID" value="KAA6321118.1"/>
    <property type="molecule type" value="Genomic_DNA"/>
</dbReference>
<dbReference type="AlphaFoldDB" id="A0A5J4QJC7"/>
<name>A0A5J4QJC7_9ZZZZ</name>
<proteinExistence type="predicted"/>
<gene>
    <name evidence="1" type="ORF">EZS27_029193</name>
</gene>
<organism evidence="1">
    <name type="scientific">termite gut metagenome</name>
    <dbReference type="NCBI Taxonomy" id="433724"/>
    <lineage>
        <taxon>unclassified sequences</taxon>
        <taxon>metagenomes</taxon>
        <taxon>organismal metagenomes</taxon>
    </lineage>
</organism>
<comment type="caution">
    <text evidence="1">The sequence shown here is derived from an EMBL/GenBank/DDBJ whole genome shotgun (WGS) entry which is preliminary data.</text>
</comment>
<accession>A0A5J4QJC7</accession>
<reference evidence="1" key="1">
    <citation type="submission" date="2019-03" db="EMBL/GenBank/DDBJ databases">
        <title>Single cell metagenomics reveals metabolic interactions within the superorganism composed of flagellate Streblomastix strix and complex community of Bacteroidetes bacteria on its surface.</title>
        <authorList>
            <person name="Treitli S.C."/>
            <person name="Kolisko M."/>
            <person name="Husnik F."/>
            <person name="Keeling P."/>
            <person name="Hampl V."/>
        </authorList>
    </citation>
    <scope>NUCLEOTIDE SEQUENCE</scope>
    <source>
        <strain evidence="1">STM</strain>
    </source>
</reference>